<name>T0MJ86_9MICR</name>
<evidence type="ECO:0000256" key="1">
    <source>
        <dbReference type="SAM" id="SignalP"/>
    </source>
</evidence>
<evidence type="ECO:0000313" key="3">
    <source>
        <dbReference type="Proteomes" id="UP000053780"/>
    </source>
</evidence>
<keyword evidence="3" id="KW-1185">Reference proteome</keyword>
<dbReference type="VEuPathDB" id="MicrosporidiaDB:NAPIS_ORF01443"/>
<feature type="signal peptide" evidence="1">
    <location>
        <begin position="1"/>
        <end position="16"/>
    </location>
</feature>
<dbReference type="AlphaFoldDB" id="T0MJ86"/>
<accession>T0MJ86</accession>
<sequence>MVSFICLFLLISSSDNINYHMMFNIQNCNKKIYKIYMVKAQDWWNLKNIERNNLLKTVNTFLDYSEKYKRCIFQYNKSFQNKNILFIIEFIDGSFTDVRNFKINGSTLTRSYTIQCTYKDKIDLIKNSKAFEFSMFCKKDAIKFSNVQFDNQNNLCYGLVKQLRYEKTKKLEHIYY</sequence>
<evidence type="ECO:0000313" key="2">
    <source>
        <dbReference type="EMBL" id="EQB60990.1"/>
    </source>
</evidence>
<proteinExistence type="predicted"/>
<keyword evidence="1" id="KW-0732">Signal</keyword>
<dbReference type="HOGENOM" id="CLU_1525609_0_0_1"/>
<protein>
    <submittedName>
        <fullName evidence="2">Uncharacterized protein</fullName>
    </submittedName>
</protein>
<reference evidence="2 3" key="1">
    <citation type="journal article" date="2013" name="BMC Genomics">
        <title>Genome sequencing and comparative genomics of honey bee microsporidia, Nosema apis reveal novel insights into host-parasite interactions.</title>
        <authorList>
            <person name="Chen Yp."/>
            <person name="Pettis J.S."/>
            <person name="Zhao Y."/>
            <person name="Liu X."/>
            <person name="Tallon L.J."/>
            <person name="Sadzewicz L.D."/>
            <person name="Li R."/>
            <person name="Zheng H."/>
            <person name="Huang S."/>
            <person name="Zhang X."/>
            <person name="Hamilton M.C."/>
            <person name="Pernal S.F."/>
            <person name="Melathopoulos A.P."/>
            <person name="Yan X."/>
            <person name="Evans J.D."/>
        </authorList>
    </citation>
    <scope>NUCLEOTIDE SEQUENCE [LARGE SCALE GENOMIC DNA]</scope>
    <source>
        <strain evidence="2 3">BRL 01</strain>
    </source>
</reference>
<dbReference type="EMBL" id="KE647189">
    <property type="protein sequence ID" value="EQB60990.1"/>
    <property type="molecule type" value="Genomic_DNA"/>
</dbReference>
<feature type="chain" id="PRO_5004567701" evidence="1">
    <location>
        <begin position="17"/>
        <end position="176"/>
    </location>
</feature>
<gene>
    <name evidence="2" type="ORF">NAPIS_ORF01443</name>
</gene>
<organism evidence="2 3">
    <name type="scientific">Vairimorpha apis BRL 01</name>
    <dbReference type="NCBI Taxonomy" id="1037528"/>
    <lineage>
        <taxon>Eukaryota</taxon>
        <taxon>Fungi</taxon>
        <taxon>Fungi incertae sedis</taxon>
        <taxon>Microsporidia</taxon>
        <taxon>Nosematidae</taxon>
        <taxon>Vairimorpha</taxon>
    </lineage>
</organism>
<dbReference type="Proteomes" id="UP000053780">
    <property type="component" value="Unassembled WGS sequence"/>
</dbReference>